<dbReference type="GO" id="GO:0009376">
    <property type="term" value="C:HslUV protease complex"/>
    <property type="evidence" value="ECO:0007669"/>
    <property type="project" value="TreeGrafter"/>
</dbReference>
<dbReference type="GeneID" id="25335780"/>
<keyword evidence="2" id="KW-0346">Stress response</keyword>
<dbReference type="InterPro" id="IPR050052">
    <property type="entry name" value="ATP-dep_Clp_protease_ClpX"/>
</dbReference>
<evidence type="ECO:0000313" key="2">
    <source>
        <dbReference type="EMBL" id="CDJ58791.1"/>
    </source>
</evidence>
<evidence type="ECO:0000313" key="3">
    <source>
        <dbReference type="Proteomes" id="UP000030763"/>
    </source>
</evidence>
<dbReference type="PANTHER" id="PTHR48102:SF3">
    <property type="entry name" value="ATP-DEPENDENT PROTEASE ATPASE SUBUNIT HSLU"/>
    <property type="match status" value="1"/>
</dbReference>
<name>U6M450_EIMMA</name>
<dbReference type="Gene3D" id="1.10.8.60">
    <property type="match status" value="1"/>
</dbReference>
<dbReference type="InterPro" id="IPR003959">
    <property type="entry name" value="ATPase_AAA_core"/>
</dbReference>
<reference evidence="2" key="1">
    <citation type="submission" date="2013-10" db="EMBL/GenBank/DDBJ databases">
        <title>Genomic analysis of the causative agents of coccidiosis in chickens.</title>
        <authorList>
            <person name="Reid A.J."/>
            <person name="Blake D."/>
            <person name="Billington K."/>
            <person name="Browne H."/>
            <person name="Dunn M."/>
            <person name="Hung S."/>
            <person name="Kawahara F."/>
            <person name="Miranda-Saavedra D."/>
            <person name="Mourier T."/>
            <person name="Nagra H."/>
            <person name="Otto T.D."/>
            <person name="Rawlings N."/>
            <person name="Sanchez A."/>
            <person name="Sanders M."/>
            <person name="Subramaniam C."/>
            <person name="Tay Y."/>
            <person name="Dear P."/>
            <person name="Doerig C."/>
            <person name="Gruber A."/>
            <person name="Parkinson J."/>
            <person name="Shirley M."/>
            <person name="Wan K.L."/>
            <person name="Berriman M."/>
            <person name="Tomley F."/>
            <person name="Pain A."/>
        </authorList>
    </citation>
    <scope>NUCLEOTIDE SEQUENCE [LARGE SCALE GENOMIC DNA]</scope>
    <source>
        <strain evidence="2">Weybridge</strain>
    </source>
</reference>
<reference evidence="2" key="2">
    <citation type="submission" date="2013-10" db="EMBL/GenBank/DDBJ databases">
        <authorList>
            <person name="Aslett M."/>
        </authorList>
    </citation>
    <scope>NUCLEOTIDE SEQUENCE [LARGE SCALE GENOMIC DNA]</scope>
    <source>
        <strain evidence="2">Weybridge</strain>
    </source>
</reference>
<dbReference type="GO" id="GO:0005524">
    <property type="term" value="F:ATP binding"/>
    <property type="evidence" value="ECO:0007669"/>
    <property type="project" value="InterPro"/>
</dbReference>
<dbReference type="EMBL" id="HG719840">
    <property type="protein sequence ID" value="CDJ58791.1"/>
    <property type="molecule type" value="Genomic_DNA"/>
</dbReference>
<dbReference type="AlphaFoldDB" id="U6M450"/>
<dbReference type="GO" id="GO:0016887">
    <property type="term" value="F:ATP hydrolysis activity"/>
    <property type="evidence" value="ECO:0007669"/>
    <property type="project" value="InterPro"/>
</dbReference>
<dbReference type="Proteomes" id="UP000030763">
    <property type="component" value="Unassembled WGS sequence"/>
</dbReference>
<dbReference type="PANTHER" id="PTHR48102">
    <property type="entry name" value="ATP-DEPENDENT CLP PROTEASE ATP-BINDING SUBUNIT CLPX-LIKE, MITOCHONDRIAL-RELATED"/>
    <property type="match status" value="1"/>
</dbReference>
<sequence length="278" mass="30483">MEVAVKQKQVTLEKQMKCAAAKKAETKVLAALLGKVPAEEYTIWLRHLRRGALNNQRVELDLPLSAVAASNQARVFGDVQDAASNMTLNNISSLFAGDLRMINQRCVTIKDAIHCLTQAELDVMEMVVQQAVEAVEEEGIVFIDEIDKICSKSGKGGYQGPDASDEGVQRDLLPLLEGSTVSTRYGDIHTNYILFIASGAFHSVQPSDMLAELQGRLPVRVLLRPLSEKDFYQILTRTKSNLIEQHKALLATEGIELKFTDDAIAEVARGDSSAQASQ</sequence>
<dbReference type="OrthoDB" id="1721884at2759"/>
<proteinExistence type="predicted"/>
<dbReference type="Pfam" id="PF07724">
    <property type="entry name" value="AAA_2"/>
    <property type="match status" value="1"/>
</dbReference>
<dbReference type="InterPro" id="IPR027417">
    <property type="entry name" value="P-loop_NTPase"/>
</dbReference>
<feature type="domain" description="ATPase AAA-type core" evidence="1">
    <location>
        <begin position="103"/>
        <end position="218"/>
    </location>
</feature>
<dbReference type="OMA" id="YGMIKTD"/>
<dbReference type="VEuPathDB" id="ToxoDB:EMWEY_00017940"/>
<organism evidence="2 3">
    <name type="scientific">Eimeria maxima</name>
    <name type="common">Coccidian parasite</name>
    <dbReference type="NCBI Taxonomy" id="5804"/>
    <lineage>
        <taxon>Eukaryota</taxon>
        <taxon>Sar</taxon>
        <taxon>Alveolata</taxon>
        <taxon>Apicomplexa</taxon>
        <taxon>Conoidasida</taxon>
        <taxon>Coccidia</taxon>
        <taxon>Eucoccidiorida</taxon>
        <taxon>Eimeriorina</taxon>
        <taxon>Eimeriidae</taxon>
        <taxon>Eimeria</taxon>
    </lineage>
</organism>
<dbReference type="Gene3D" id="3.40.50.300">
    <property type="entry name" value="P-loop containing nucleotide triphosphate hydrolases"/>
    <property type="match status" value="1"/>
</dbReference>
<dbReference type="SUPFAM" id="SSF52540">
    <property type="entry name" value="P-loop containing nucleoside triphosphate hydrolases"/>
    <property type="match status" value="1"/>
</dbReference>
<dbReference type="GO" id="GO:0051603">
    <property type="term" value="P:proteolysis involved in protein catabolic process"/>
    <property type="evidence" value="ECO:0007669"/>
    <property type="project" value="TreeGrafter"/>
</dbReference>
<gene>
    <name evidence="2" type="ORF">EMWEY_00017940</name>
</gene>
<dbReference type="RefSeq" id="XP_013335439.1">
    <property type="nucleotide sequence ID" value="XM_013479985.1"/>
</dbReference>
<protein>
    <submittedName>
        <fullName evidence="2">ATP-dependent heat shock protein, putative</fullName>
    </submittedName>
</protein>
<accession>U6M450</accession>
<keyword evidence="3" id="KW-1185">Reference proteome</keyword>
<evidence type="ECO:0000259" key="1">
    <source>
        <dbReference type="Pfam" id="PF07724"/>
    </source>
</evidence>